<gene>
    <name evidence="3" type="ORF">RI138_21265</name>
</gene>
<evidence type="ECO:0008006" key="5">
    <source>
        <dbReference type="Google" id="ProtNLM"/>
    </source>
</evidence>
<organism evidence="3 4">
    <name type="scientific">Streptomyces durocortorensis</name>
    <dbReference type="NCBI Taxonomy" id="2811104"/>
    <lineage>
        <taxon>Bacteria</taxon>
        <taxon>Bacillati</taxon>
        <taxon>Actinomycetota</taxon>
        <taxon>Actinomycetes</taxon>
        <taxon>Kitasatosporales</taxon>
        <taxon>Streptomycetaceae</taxon>
        <taxon>Streptomyces</taxon>
    </lineage>
</organism>
<feature type="transmembrane region" description="Helical" evidence="2">
    <location>
        <begin position="46"/>
        <end position="65"/>
    </location>
</feature>
<evidence type="ECO:0000256" key="1">
    <source>
        <dbReference type="SAM" id="MobiDB-lite"/>
    </source>
</evidence>
<evidence type="ECO:0000313" key="3">
    <source>
        <dbReference type="EMBL" id="WNF29150.1"/>
    </source>
</evidence>
<keyword evidence="2" id="KW-1133">Transmembrane helix</keyword>
<name>A0ABY9VZ23_9ACTN</name>
<evidence type="ECO:0000256" key="2">
    <source>
        <dbReference type="SAM" id="Phobius"/>
    </source>
</evidence>
<feature type="transmembrane region" description="Helical" evidence="2">
    <location>
        <begin position="77"/>
        <end position="97"/>
    </location>
</feature>
<proteinExistence type="predicted"/>
<keyword evidence="4" id="KW-1185">Reference proteome</keyword>
<dbReference type="EMBL" id="CP134500">
    <property type="protein sequence ID" value="WNF29150.1"/>
    <property type="molecule type" value="Genomic_DNA"/>
</dbReference>
<sequence>MTTKPEHEKTNEEFISPRRGEQSGPVAYTRYRCTWTRARDEVIGQLWLGLATFTGSIIALIVAANSEPDPDNRTATALVWAWALGMAAVISFVLTLWRWPVEYRAHPPAPDDRTP</sequence>
<keyword evidence="2" id="KW-0472">Membrane</keyword>
<reference evidence="3 4" key="1">
    <citation type="submission" date="2023-09" db="EMBL/GenBank/DDBJ databases">
        <title>Genome completion map analysis of the actinomycetes C11-1.</title>
        <authorList>
            <person name="Qin P."/>
            <person name="Guan P."/>
        </authorList>
    </citation>
    <scope>NUCLEOTIDE SEQUENCE [LARGE SCALE GENOMIC DNA]</scope>
    <source>
        <strain evidence="3 4">C11-1</strain>
    </source>
</reference>
<accession>A0ABY9VZ23</accession>
<feature type="region of interest" description="Disordered" evidence="1">
    <location>
        <begin position="1"/>
        <end position="23"/>
    </location>
</feature>
<protein>
    <recommendedName>
        <fullName evidence="5">Integral membrane protein</fullName>
    </recommendedName>
</protein>
<evidence type="ECO:0000313" key="4">
    <source>
        <dbReference type="Proteomes" id="UP001303236"/>
    </source>
</evidence>
<keyword evidence="2" id="KW-0812">Transmembrane</keyword>
<dbReference type="Proteomes" id="UP001303236">
    <property type="component" value="Chromosome"/>
</dbReference>
<feature type="compositionally biased region" description="Basic and acidic residues" evidence="1">
    <location>
        <begin position="1"/>
        <end position="21"/>
    </location>
</feature>